<proteinExistence type="predicted"/>
<dbReference type="RefSeq" id="XP_030644480.1">
    <property type="nucleotide sequence ID" value="XM_030788620.1"/>
</dbReference>
<feature type="compositionally biased region" description="Polar residues" evidence="1">
    <location>
        <begin position="1167"/>
        <end position="1187"/>
    </location>
</feature>
<dbReference type="OrthoDB" id="6022640at2759"/>
<dbReference type="GeneID" id="115824903"/>
<dbReference type="Pfam" id="PF15275">
    <property type="entry name" value="PEHE"/>
    <property type="match status" value="1"/>
</dbReference>
<feature type="region of interest" description="Disordered" evidence="1">
    <location>
        <begin position="639"/>
        <end position="697"/>
    </location>
</feature>
<organism evidence="3 4">
    <name type="scientific">Chanos chanos</name>
    <name type="common">Milkfish</name>
    <name type="synonym">Mugil chanos</name>
    <dbReference type="NCBI Taxonomy" id="29144"/>
    <lineage>
        <taxon>Eukaryota</taxon>
        <taxon>Metazoa</taxon>
        <taxon>Chordata</taxon>
        <taxon>Craniata</taxon>
        <taxon>Vertebrata</taxon>
        <taxon>Euteleostomi</taxon>
        <taxon>Actinopterygii</taxon>
        <taxon>Neopterygii</taxon>
        <taxon>Teleostei</taxon>
        <taxon>Ostariophysi</taxon>
        <taxon>Gonorynchiformes</taxon>
        <taxon>Chanidae</taxon>
        <taxon>Chanos</taxon>
    </lineage>
</organism>
<evidence type="ECO:0000313" key="4">
    <source>
        <dbReference type="RefSeq" id="XP_030644480.1"/>
    </source>
</evidence>
<feature type="compositionally biased region" description="Polar residues" evidence="1">
    <location>
        <begin position="1143"/>
        <end position="1158"/>
    </location>
</feature>
<feature type="region of interest" description="Disordered" evidence="1">
    <location>
        <begin position="806"/>
        <end position="827"/>
    </location>
</feature>
<feature type="compositionally biased region" description="Polar residues" evidence="1">
    <location>
        <begin position="1089"/>
        <end position="1099"/>
    </location>
</feature>
<evidence type="ECO:0000313" key="3">
    <source>
        <dbReference type="Proteomes" id="UP000504632"/>
    </source>
</evidence>
<feature type="region of interest" description="Disordered" evidence="1">
    <location>
        <begin position="1018"/>
        <end position="1058"/>
    </location>
</feature>
<dbReference type="GO" id="GO:0044545">
    <property type="term" value="C:NSL complex"/>
    <property type="evidence" value="ECO:0007669"/>
    <property type="project" value="TreeGrafter"/>
</dbReference>
<protein>
    <submittedName>
        <fullName evidence="4">KAT8 regulatory NSL complex subunit 1</fullName>
    </submittedName>
</protein>
<keyword evidence="3" id="KW-1185">Reference proteome</keyword>
<evidence type="ECO:0000256" key="1">
    <source>
        <dbReference type="SAM" id="MobiDB-lite"/>
    </source>
</evidence>
<feature type="domain" description="PEHE" evidence="2">
    <location>
        <begin position="924"/>
        <end position="1055"/>
    </location>
</feature>
<name>A0A6J2WG27_CHACN</name>
<feature type="region of interest" description="Disordered" evidence="1">
    <location>
        <begin position="938"/>
        <end position="965"/>
    </location>
</feature>
<feature type="region of interest" description="Disordered" evidence="1">
    <location>
        <begin position="1072"/>
        <end position="1240"/>
    </location>
</feature>
<feature type="region of interest" description="Disordered" evidence="1">
    <location>
        <begin position="154"/>
        <end position="184"/>
    </location>
</feature>
<dbReference type="GO" id="GO:0035035">
    <property type="term" value="F:histone acetyltransferase binding"/>
    <property type="evidence" value="ECO:0007669"/>
    <property type="project" value="TreeGrafter"/>
</dbReference>
<evidence type="ECO:0000259" key="2">
    <source>
        <dbReference type="PROSITE" id="PS52052"/>
    </source>
</evidence>
<feature type="compositionally biased region" description="Polar residues" evidence="1">
    <location>
        <begin position="1225"/>
        <end position="1240"/>
    </location>
</feature>
<dbReference type="PANTHER" id="PTHR22443:SF14">
    <property type="entry name" value="KAT8 REGULATORY NSL COMPLEX SUBUNIT 1"/>
    <property type="match status" value="1"/>
</dbReference>
<dbReference type="InterPro" id="IPR026180">
    <property type="entry name" value="NSL1"/>
</dbReference>
<dbReference type="InParanoid" id="A0A6J2WG27"/>
<dbReference type="PROSITE" id="PS52052">
    <property type="entry name" value="PEHE"/>
    <property type="match status" value="1"/>
</dbReference>
<gene>
    <name evidence="4" type="primary">LOC115824903</name>
</gene>
<dbReference type="SMART" id="SM01300">
    <property type="entry name" value="PEHE"/>
    <property type="match status" value="1"/>
</dbReference>
<feature type="region of interest" description="Disordered" evidence="1">
    <location>
        <begin position="558"/>
        <end position="589"/>
    </location>
</feature>
<reference evidence="4" key="1">
    <citation type="submission" date="2025-08" db="UniProtKB">
        <authorList>
            <consortium name="RefSeq"/>
        </authorList>
    </citation>
    <scope>IDENTIFICATION</scope>
</reference>
<feature type="region of interest" description="Disordered" evidence="1">
    <location>
        <begin position="343"/>
        <end position="429"/>
    </location>
</feature>
<dbReference type="Proteomes" id="UP000504632">
    <property type="component" value="Chromosome 12"/>
</dbReference>
<dbReference type="InterPro" id="IPR029332">
    <property type="entry name" value="PEHE_dom"/>
</dbReference>
<dbReference type="PANTHER" id="PTHR22443">
    <property type="entry name" value="NON-SPECIFIC LETHAL 1, ISOFORM M"/>
    <property type="match status" value="1"/>
</dbReference>
<sequence length="1240" mass="133941">MSASAAGAGIERCGAGRPQSANRCCGGGGCGELVNGDGSSATAATATSATPAQCSDTESSVAEAQAFSEWDSVTCINADPSRNKDSLFLNGTADITREGGDCVDSGKYQRLGRCSATGRQNAGPGGDNSINIDYRAKGLQHGGERLCFMGAATRRNESRTRARLQPSATGTDRREQGTQPETEGAFVTATARCGHHKSDPIVSKRRGCSFTRASKRVCFAGINTLAYCGNSDSESQISPDGGAPVRGTAGSGSVYSQRYSETYEPRCQVDALEGRRASSRSVQGESVAASSKFSLTAGQAGVAGGSYGINDMKTTDGPACRTAKGRVRLYRVRSYLASSLEYHTDVSSPSGGGDMNGNKNGDPDMSVHTALTSKQVFPSSTDSERDLEQKQLQNQQLKHRGRLKKSLSPSCTRTHSSARNKMTPADGGVLNGTKSALQSLSRNSSFAMAYNSSGERAEEVVGGAGLEGPTAELMNAVQDEAGRRQVELQARMEHLWRRLQAVQVKQVERHVTQQLRGLWHTLGWNCPRRPSALSQSSAELNRLAHSCSEVLRAAEGALDSDHTASSSGGSSESEGEQGSERRGHSVSVSSKTIRMTREWQWAVDRAWLGSRWVWLHAQVSDLEYRIRALTELYTHLRQGKVRSSPSGPGSPLRAQRHASVSQPPRSSPVDDPLRKRQTEEPPPLPQTQTSPSLSAARVRPLPQLRPHRLIRLNGSAALGSKFEIHLFPQMVALPCWCEPLAVCVLCGGKPPRPPSDREESVSVRRAALDACVHPVLSLPSESPIALHSGIRPPVGLRSHNSMRCPSVSAPPPWLGRRSQASQRTGRVRRRLVCPRPPHTLPPLFNTPGGSNCRGQRGVVSPGFFSQRIIDLPSLQATPPAPDTPTQSQPLRRRRGESSFDIDNLVMPQGLAGLGARVQRLQYKEIITPSWKELDSVFEGSDDSVPLHSQSQPKKDGLEDTEEVEDLSDAVFVSRHAVCETRERSRWGNWARRRRRGRSSSFHGDSKLSSRVLDQACCSPEPRHRQRAEGEVSASSPSCMATEDQSEDEQQTVLPWERRTFPLMDAELQWLQEDEEEEEEGDEDPCAASGRSQSTDSGISVGSLELSPRTPLQFSGTESVSPMLTLTPKPAASTTQDRPPLPTALQSTPTLRRPSSQHPPSDGPPVNTRPQTALQSTPALRRPSSQHPPSDGPPVNTRPQTALQSTPALRRPSGQHPPSDGPPVNTRPQTALQSTPIPTQI</sequence>
<feature type="compositionally biased region" description="Acidic residues" evidence="1">
    <location>
        <begin position="1072"/>
        <end position="1084"/>
    </location>
</feature>
<feature type="compositionally biased region" description="Polar residues" evidence="1">
    <location>
        <begin position="1196"/>
        <end position="1206"/>
    </location>
</feature>
<feature type="region of interest" description="Disordered" evidence="1">
    <location>
        <begin position="871"/>
        <end position="900"/>
    </location>
</feature>
<feature type="region of interest" description="Disordered" evidence="1">
    <location>
        <begin position="832"/>
        <end position="851"/>
    </location>
</feature>
<feature type="compositionally biased region" description="Basic and acidic residues" evidence="1">
    <location>
        <begin position="1020"/>
        <end position="1029"/>
    </location>
</feature>
<dbReference type="AlphaFoldDB" id="A0A6J2WG27"/>
<feature type="compositionally biased region" description="Polar residues" evidence="1">
    <location>
        <begin position="369"/>
        <end position="381"/>
    </location>
</feature>
<feature type="compositionally biased region" description="Polar residues" evidence="1">
    <location>
        <begin position="1109"/>
        <end position="1123"/>
    </location>
</feature>
<feature type="compositionally biased region" description="Polar residues" evidence="1">
    <location>
        <begin position="407"/>
        <end position="420"/>
    </location>
</feature>
<accession>A0A6J2WG27</accession>